<reference evidence="2 3" key="1">
    <citation type="submission" date="2021-06" db="EMBL/GenBank/DDBJ databases">
        <authorList>
            <person name="Sun Q."/>
            <person name="Li D."/>
        </authorList>
    </citation>
    <scope>NUCLEOTIDE SEQUENCE [LARGE SCALE GENOMIC DNA]</scope>
    <source>
        <strain evidence="2 3">MSJ-40</strain>
    </source>
</reference>
<dbReference type="Pfam" id="PF01522">
    <property type="entry name" value="Polysacc_deac_1"/>
    <property type="match status" value="1"/>
</dbReference>
<dbReference type="PROSITE" id="PS51677">
    <property type="entry name" value="NODB"/>
    <property type="match status" value="1"/>
</dbReference>
<name>A0ABS6E232_9FIRM</name>
<organism evidence="2 3">
    <name type="scientific">Tissierella simiarum</name>
    <dbReference type="NCBI Taxonomy" id="2841534"/>
    <lineage>
        <taxon>Bacteria</taxon>
        <taxon>Bacillati</taxon>
        <taxon>Bacillota</taxon>
        <taxon>Tissierellia</taxon>
        <taxon>Tissierellales</taxon>
        <taxon>Tissierellaceae</taxon>
        <taxon>Tissierella</taxon>
    </lineage>
</organism>
<accession>A0ABS6E232</accession>
<dbReference type="Proteomes" id="UP000749471">
    <property type="component" value="Unassembled WGS sequence"/>
</dbReference>
<dbReference type="EMBL" id="JAHLPM010000002">
    <property type="protein sequence ID" value="MBU5436966.1"/>
    <property type="molecule type" value="Genomic_DNA"/>
</dbReference>
<dbReference type="PANTHER" id="PTHR34216">
    <property type="match status" value="1"/>
</dbReference>
<dbReference type="CDD" id="cd10966">
    <property type="entry name" value="CE4_yadE_5s"/>
    <property type="match status" value="1"/>
</dbReference>
<keyword evidence="3" id="KW-1185">Reference proteome</keyword>
<evidence type="ECO:0000313" key="3">
    <source>
        <dbReference type="Proteomes" id="UP000749471"/>
    </source>
</evidence>
<comment type="caution">
    <text evidence="2">The sequence shown here is derived from an EMBL/GenBank/DDBJ whole genome shotgun (WGS) entry which is preliminary data.</text>
</comment>
<evidence type="ECO:0000313" key="2">
    <source>
        <dbReference type="EMBL" id="MBU5436966.1"/>
    </source>
</evidence>
<dbReference type="InterPro" id="IPR002509">
    <property type="entry name" value="NODB_dom"/>
</dbReference>
<proteinExistence type="predicted"/>
<dbReference type="PANTHER" id="PTHR34216:SF13">
    <property type="entry name" value="XYLANASE_CHITIN DEACETYLASE"/>
    <property type="match status" value="1"/>
</dbReference>
<protein>
    <submittedName>
        <fullName evidence="2">Polysaccharide deacetylase family protein</fullName>
    </submittedName>
</protein>
<sequence>MKKFAIILFTLVILIGIFVEIFNFPITELSYVMAEKEKTASKIPVLLYHHLLPKEDIKKYGWRKNGSVLAVETFKKQMDYLNKKGFYTATLDELQSFIDGDITLPTKTVVITFDDGYLSNGIYAYPIMKKYGFKGTIFLIGSAGDKEPQSFNPNTLEFININTIGKYKDVFDFQSHTYDLHRMDSKDRPLLLISDEKKIIEDITKSKEQLNAKYLAYPYGKYDGNSIKCLQRVGYKMAFTVEPGYIEKDSHKYELPRFIVSRRKAPFRKFKKIVNGIY</sequence>
<gene>
    <name evidence="2" type="ORF">KQI42_03030</name>
</gene>
<dbReference type="RefSeq" id="WP_216516618.1">
    <property type="nucleotide sequence ID" value="NZ_JAHLPM010000002.1"/>
</dbReference>
<feature type="domain" description="NodB homology" evidence="1">
    <location>
        <begin position="107"/>
        <end position="278"/>
    </location>
</feature>
<dbReference type="InterPro" id="IPR051398">
    <property type="entry name" value="Polysacch_Deacetylase"/>
</dbReference>
<evidence type="ECO:0000259" key="1">
    <source>
        <dbReference type="PROSITE" id="PS51677"/>
    </source>
</evidence>